<evidence type="ECO:0000259" key="7">
    <source>
        <dbReference type="Pfam" id="PF02525"/>
    </source>
</evidence>
<evidence type="ECO:0000256" key="2">
    <source>
        <dbReference type="ARBA" id="ARBA00022643"/>
    </source>
</evidence>
<protein>
    <recommendedName>
        <fullName evidence="6">FMN dependent NADH:quinone oxidoreductase</fullName>
        <ecNumber evidence="6">1.6.5.-</ecNumber>
    </recommendedName>
    <alternativeName>
        <fullName evidence="6">Azo-dye reductase</fullName>
    </alternativeName>
    <alternativeName>
        <fullName evidence="6">FMN-dependent NADH-azo compound oxidoreductase</fullName>
    </alternativeName>
    <alternativeName>
        <fullName evidence="6">FMN-dependent NADH-azoreductase</fullName>
        <ecNumber evidence="6">1.7.1.17</ecNumber>
    </alternativeName>
</protein>
<dbReference type="EMBL" id="MJEA01000004">
    <property type="protein sequence ID" value="OQO70563.1"/>
    <property type="molecule type" value="Genomic_DNA"/>
</dbReference>
<comment type="function">
    <text evidence="6">Also exhibits azoreductase activity. Catalyzes the reductive cleavage of the azo bond in aromatic azo compounds to the corresponding amines.</text>
</comment>
<dbReference type="Pfam" id="PF02525">
    <property type="entry name" value="Flavodoxin_2"/>
    <property type="match status" value="1"/>
</dbReference>
<comment type="subunit">
    <text evidence="6">Homodimer.</text>
</comment>
<keyword evidence="2 6" id="KW-0288">FMN</keyword>
<evidence type="ECO:0000256" key="6">
    <source>
        <dbReference type="HAMAP-Rule" id="MF_01216"/>
    </source>
</evidence>
<evidence type="ECO:0000256" key="4">
    <source>
        <dbReference type="ARBA" id="ARBA00023027"/>
    </source>
</evidence>
<dbReference type="EC" id="1.6.5.-" evidence="6"/>
<comment type="similarity">
    <text evidence="6">Belongs to the azoreductase type 1 family.</text>
</comment>
<dbReference type="Proteomes" id="UP000192477">
    <property type="component" value="Unassembled WGS sequence"/>
</dbReference>
<dbReference type="GO" id="GO:0010181">
    <property type="term" value="F:FMN binding"/>
    <property type="evidence" value="ECO:0007669"/>
    <property type="project" value="UniProtKB-UniRule"/>
</dbReference>
<evidence type="ECO:0000313" key="9">
    <source>
        <dbReference type="EMBL" id="OQO70563.1"/>
    </source>
</evidence>
<dbReference type="InterPro" id="IPR003680">
    <property type="entry name" value="Flavodoxin_fold"/>
</dbReference>
<dbReference type="SUPFAM" id="SSF52218">
    <property type="entry name" value="Flavoproteins"/>
    <property type="match status" value="1"/>
</dbReference>
<comment type="catalytic activity">
    <reaction evidence="5">
        <text>N,N-dimethyl-1,4-phenylenediamine + anthranilate + 2 NAD(+) = 2-(4-dimethylaminophenyl)diazenylbenzoate + 2 NADH + 2 H(+)</text>
        <dbReference type="Rhea" id="RHEA:55872"/>
        <dbReference type="ChEBI" id="CHEBI:15378"/>
        <dbReference type="ChEBI" id="CHEBI:15783"/>
        <dbReference type="ChEBI" id="CHEBI:16567"/>
        <dbReference type="ChEBI" id="CHEBI:57540"/>
        <dbReference type="ChEBI" id="CHEBI:57945"/>
        <dbReference type="ChEBI" id="CHEBI:71579"/>
        <dbReference type="EC" id="1.7.1.17"/>
    </reaction>
    <physiologicalReaction direction="right-to-left" evidence="5">
        <dbReference type="Rhea" id="RHEA:55874"/>
    </physiologicalReaction>
</comment>
<dbReference type="InterPro" id="IPR029039">
    <property type="entry name" value="Flavoprotein-like_sf"/>
</dbReference>
<accession>A0A1V8YME5</accession>
<comment type="function">
    <text evidence="6">Quinone reductase that provides resistance to thiol-specific stress caused by electrophilic quinones.</text>
</comment>
<evidence type="ECO:0000313" key="10">
    <source>
        <dbReference type="Proteomes" id="UP000192477"/>
    </source>
</evidence>
<evidence type="ECO:0000256" key="5">
    <source>
        <dbReference type="ARBA" id="ARBA00048542"/>
    </source>
</evidence>
<dbReference type="PANTHER" id="PTHR43741">
    <property type="entry name" value="FMN-DEPENDENT NADH-AZOREDUCTASE 1"/>
    <property type="match status" value="1"/>
</dbReference>
<dbReference type="GO" id="GO:0016652">
    <property type="term" value="F:oxidoreductase activity, acting on NAD(P)H as acceptor"/>
    <property type="evidence" value="ECO:0007669"/>
    <property type="project" value="UniProtKB-UniRule"/>
</dbReference>
<comment type="caution">
    <text evidence="6">Lacks conserved residue(s) required for the propagation of feature annotation.</text>
</comment>
<evidence type="ECO:0000256" key="1">
    <source>
        <dbReference type="ARBA" id="ARBA00022630"/>
    </source>
</evidence>
<evidence type="ECO:0000313" key="8">
    <source>
        <dbReference type="EMBL" id="GEL92971.1"/>
    </source>
</evidence>
<dbReference type="HAMAP" id="MF_01216">
    <property type="entry name" value="Azoreductase_type1"/>
    <property type="match status" value="1"/>
</dbReference>
<feature type="binding site" evidence="6">
    <location>
        <begin position="146"/>
        <end position="149"/>
    </location>
    <ligand>
        <name>FMN</name>
        <dbReference type="ChEBI" id="CHEBI:58210"/>
    </ligand>
</feature>
<dbReference type="EMBL" id="BJWF01000041">
    <property type="protein sequence ID" value="GEL92971.1"/>
    <property type="molecule type" value="Genomic_DNA"/>
</dbReference>
<feature type="domain" description="Flavodoxin-like fold" evidence="7">
    <location>
        <begin position="3"/>
        <end position="200"/>
    </location>
</feature>
<dbReference type="PANTHER" id="PTHR43741:SF7">
    <property type="entry name" value="FMN-DEPENDENT NADH:QUINONE OXIDOREDUCTASE"/>
    <property type="match status" value="1"/>
</dbReference>
<dbReference type="GO" id="GO:0009055">
    <property type="term" value="F:electron transfer activity"/>
    <property type="evidence" value="ECO:0007669"/>
    <property type="project" value="UniProtKB-UniRule"/>
</dbReference>
<keyword evidence="4 6" id="KW-0520">NAD</keyword>
<organism evidence="9 10">
    <name type="scientific">Enterococcus villorum</name>
    <dbReference type="NCBI Taxonomy" id="112904"/>
    <lineage>
        <taxon>Bacteria</taxon>
        <taxon>Bacillati</taxon>
        <taxon>Bacillota</taxon>
        <taxon>Bacilli</taxon>
        <taxon>Lactobacillales</taxon>
        <taxon>Enterococcaceae</taxon>
        <taxon>Enterococcus</taxon>
    </lineage>
</organism>
<dbReference type="EC" id="1.7.1.17" evidence="6"/>
<dbReference type="AlphaFoldDB" id="A0A1V8YME5"/>
<keyword evidence="1 6" id="KW-0285">Flavoprotein</keyword>
<dbReference type="OrthoDB" id="9805013at2"/>
<keyword evidence="3 6" id="KW-0560">Oxidoreductase</keyword>
<dbReference type="InterPro" id="IPR023048">
    <property type="entry name" value="NADH:quinone_OxRdtase_FMN_depd"/>
</dbReference>
<gene>
    <name evidence="8" type="primary">acpH</name>
    <name evidence="6" type="synonym">azoR</name>
    <name evidence="9" type="ORF">BH747_05950</name>
    <name evidence="8" type="ORF">EVI01_23080</name>
</gene>
<comment type="cofactor">
    <cofactor evidence="6">
        <name>FMN</name>
        <dbReference type="ChEBI" id="CHEBI:58210"/>
    </cofactor>
    <text evidence="6">Binds 1 FMN per subunit.</text>
</comment>
<reference evidence="9 10" key="1">
    <citation type="journal article" date="2017" name="BMC Microbiol.">
        <title>Comparative genomics of Enterococcus spp. isolated from bovine feces.</title>
        <authorList>
            <person name="Beukers A.G."/>
            <person name="Zaheer R."/>
            <person name="Goji N."/>
            <person name="Amoako K.K."/>
            <person name="Chaves A.V."/>
            <person name="Ward M.P."/>
            <person name="McAllister T.A."/>
        </authorList>
    </citation>
    <scope>NUCLEOTIDE SEQUENCE [LARGE SCALE GENOMIC DNA]</scope>
    <source>
        <strain evidence="9 10">F1129D 143</strain>
    </source>
</reference>
<feature type="binding site" evidence="6">
    <location>
        <begin position="17"/>
        <end position="19"/>
    </location>
    <ligand>
        <name>FMN</name>
        <dbReference type="ChEBI" id="CHEBI:58210"/>
    </ligand>
</feature>
<dbReference type="GO" id="GO:0016655">
    <property type="term" value="F:oxidoreductase activity, acting on NAD(P)H, quinone or similar compound as acceptor"/>
    <property type="evidence" value="ECO:0007669"/>
    <property type="project" value="InterPro"/>
</dbReference>
<evidence type="ECO:0000313" key="11">
    <source>
        <dbReference type="Proteomes" id="UP000321830"/>
    </source>
</evidence>
<comment type="catalytic activity">
    <reaction evidence="6">
        <text>2 a quinone + NADH + H(+) = 2 a 1,4-benzosemiquinone + NAD(+)</text>
        <dbReference type="Rhea" id="RHEA:65952"/>
        <dbReference type="ChEBI" id="CHEBI:15378"/>
        <dbReference type="ChEBI" id="CHEBI:57540"/>
        <dbReference type="ChEBI" id="CHEBI:57945"/>
        <dbReference type="ChEBI" id="CHEBI:132124"/>
        <dbReference type="ChEBI" id="CHEBI:134225"/>
    </reaction>
</comment>
<evidence type="ECO:0000256" key="3">
    <source>
        <dbReference type="ARBA" id="ARBA00023002"/>
    </source>
</evidence>
<dbReference type="Proteomes" id="UP000321830">
    <property type="component" value="Unassembled WGS sequence"/>
</dbReference>
<sequence>MASVLVVKGHPLTEQESRSVQALTTFLNSYKENHPEDEVTVLDLYHDDIPEIDEELLSGWEALRAGAEFTTLSESQQQKIARFNELTDQFLASDKIVIANALWNLNIPTKLKAWFDTVNVAGKTFRYTENGPEGLVSGKKALHIQSNGGIYNGQDFASQYVKGILNFVGVDQVDQLFIEGIDYTPDRAEELMQSALDKAADFGKTF</sequence>
<dbReference type="STRING" id="112904.BH747_05950"/>
<reference evidence="8 11" key="2">
    <citation type="submission" date="2019-07" db="EMBL/GenBank/DDBJ databases">
        <title>Whole genome shotgun sequence of Enterococcus villorum NBRC 100699.</title>
        <authorList>
            <person name="Hosoyama A."/>
            <person name="Uohara A."/>
            <person name="Ohji S."/>
            <person name="Ichikawa N."/>
        </authorList>
    </citation>
    <scope>NUCLEOTIDE SEQUENCE [LARGE SCALE GENOMIC DNA]</scope>
    <source>
        <strain evidence="8 11">NBRC 100699</strain>
    </source>
</reference>
<proteinExistence type="inferred from homology"/>
<dbReference type="RefSeq" id="WP_010751758.1">
    <property type="nucleotide sequence ID" value="NZ_BJWF01000041.1"/>
</dbReference>
<name>A0A1V8YME5_9ENTE</name>
<dbReference type="InterPro" id="IPR050104">
    <property type="entry name" value="FMN-dep_NADH:Q_OxRdtase_AzoR1"/>
</dbReference>
<comment type="caution">
    <text evidence="9">The sequence shown here is derived from an EMBL/GenBank/DDBJ whole genome shotgun (WGS) entry which is preliminary data.</text>
</comment>
<dbReference type="Gene3D" id="3.40.50.360">
    <property type="match status" value="1"/>
</dbReference>